<comment type="caution">
    <text evidence="1">The sequence shown here is derived from an EMBL/GenBank/DDBJ whole genome shotgun (WGS) entry which is preliminary data.</text>
</comment>
<keyword evidence="2" id="KW-1185">Reference proteome</keyword>
<accession>A0ABV6DMI3</accession>
<evidence type="ECO:0000313" key="1">
    <source>
        <dbReference type="EMBL" id="MFC0213860.1"/>
    </source>
</evidence>
<protein>
    <recommendedName>
        <fullName evidence="3">DUF3024 domain-containing protein</fullName>
    </recommendedName>
</protein>
<evidence type="ECO:0008006" key="3">
    <source>
        <dbReference type="Google" id="ProtNLM"/>
    </source>
</evidence>
<dbReference type="Proteomes" id="UP001589776">
    <property type="component" value="Unassembled WGS sequence"/>
</dbReference>
<organism evidence="1 2">
    <name type="scientific">Paenibacillus chartarius</name>
    <dbReference type="NCBI Taxonomy" id="747481"/>
    <lineage>
        <taxon>Bacteria</taxon>
        <taxon>Bacillati</taxon>
        <taxon>Bacillota</taxon>
        <taxon>Bacilli</taxon>
        <taxon>Bacillales</taxon>
        <taxon>Paenibacillaceae</taxon>
        <taxon>Paenibacillus</taxon>
    </lineage>
</organism>
<dbReference type="EMBL" id="JBHLWN010000065">
    <property type="protein sequence ID" value="MFC0213860.1"/>
    <property type="molecule type" value="Genomic_DNA"/>
</dbReference>
<dbReference type="RefSeq" id="WP_377471186.1">
    <property type="nucleotide sequence ID" value="NZ_JBHLWN010000065.1"/>
</dbReference>
<gene>
    <name evidence="1" type="ORF">ACFFK0_15625</name>
</gene>
<evidence type="ECO:0000313" key="2">
    <source>
        <dbReference type="Proteomes" id="UP001589776"/>
    </source>
</evidence>
<proteinExistence type="predicted"/>
<sequence>MSQFLLFIETMPVSLNIVQLHTKDKRDGLLVTVHVRRDKPNQWQWQFETVQGKSKWHCGDLDELKNYWRLFSLM</sequence>
<reference evidence="1 2" key="1">
    <citation type="submission" date="2024-09" db="EMBL/GenBank/DDBJ databases">
        <authorList>
            <person name="Sun Q."/>
            <person name="Mori K."/>
        </authorList>
    </citation>
    <scope>NUCLEOTIDE SEQUENCE [LARGE SCALE GENOMIC DNA]</scope>
    <source>
        <strain evidence="1 2">CCM 7759</strain>
    </source>
</reference>
<name>A0ABV6DMI3_9BACL</name>